<dbReference type="EMBL" id="JACHMI010000001">
    <property type="protein sequence ID" value="MBB6550145.1"/>
    <property type="molecule type" value="Genomic_DNA"/>
</dbReference>
<dbReference type="AlphaFoldDB" id="A0A7X0NV34"/>
<gene>
    <name evidence="1" type="ORF">HD593_004940</name>
</gene>
<sequence length="72" mass="7766">MTATGCDAPMTARLPRTLARSALNCCAVVGMFRPALSQADQLGMLDQAGVTMTPRTKWCRPGRAGRARWTGR</sequence>
<organism evidence="1 2">
    <name type="scientific">Nonomuraea rubra</name>
    <dbReference type="NCBI Taxonomy" id="46180"/>
    <lineage>
        <taxon>Bacteria</taxon>
        <taxon>Bacillati</taxon>
        <taxon>Actinomycetota</taxon>
        <taxon>Actinomycetes</taxon>
        <taxon>Streptosporangiales</taxon>
        <taxon>Streptosporangiaceae</taxon>
        <taxon>Nonomuraea</taxon>
    </lineage>
</organism>
<evidence type="ECO:0000313" key="1">
    <source>
        <dbReference type="EMBL" id="MBB6550145.1"/>
    </source>
</evidence>
<keyword evidence="2" id="KW-1185">Reference proteome</keyword>
<dbReference type="RefSeq" id="WP_185104468.1">
    <property type="nucleotide sequence ID" value="NZ_JACHMI010000001.1"/>
</dbReference>
<protein>
    <submittedName>
        <fullName evidence="1">Uncharacterized protein</fullName>
    </submittedName>
</protein>
<evidence type="ECO:0000313" key="2">
    <source>
        <dbReference type="Proteomes" id="UP000565579"/>
    </source>
</evidence>
<accession>A0A7X0NV34</accession>
<reference evidence="1 2" key="1">
    <citation type="submission" date="2020-08" db="EMBL/GenBank/DDBJ databases">
        <title>Sequencing the genomes of 1000 actinobacteria strains.</title>
        <authorList>
            <person name="Klenk H.-P."/>
        </authorList>
    </citation>
    <scope>NUCLEOTIDE SEQUENCE [LARGE SCALE GENOMIC DNA]</scope>
    <source>
        <strain evidence="1 2">DSM 43768</strain>
    </source>
</reference>
<comment type="caution">
    <text evidence="1">The sequence shown here is derived from an EMBL/GenBank/DDBJ whole genome shotgun (WGS) entry which is preliminary data.</text>
</comment>
<dbReference type="Proteomes" id="UP000565579">
    <property type="component" value="Unassembled WGS sequence"/>
</dbReference>
<name>A0A7X0NV34_9ACTN</name>
<proteinExistence type="predicted"/>